<gene>
    <name evidence="2" type="ORF">B296_00008433</name>
</gene>
<feature type="region of interest" description="Disordered" evidence="1">
    <location>
        <begin position="1"/>
        <end position="46"/>
    </location>
</feature>
<evidence type="ECO:0000313" key="2">
    <source>
        <dbReference type="EMBL" id="RRT85611.1"/>
    </source>
</evidence>
<dbReference type="AlphaFoldDB" id="A0A427BAU8"/>
<sequence length="248" mass="28203">MKALKDSSDTGLCSESKYKKKQNKVSSEKKGINRSINTSYANGGTDYRSYAFDREIKRSLSKLKKKEMDSESETSEDDFSEEDDGGEGESTASDTESDLEVQSGSGTWDLKGDESSKMDESFESVVTDDREWGARMTKVSLVPPVTRKYEVIDKYLIVADEEEVQRKMRVALPDDYSEKLLAQRSGIEESDMEIPEVKEYKPRKMLGGEVIEQEVYGIDPYTHNLLLDSMPDEPDWPLADRHKFIEEV</sequence>
<evidence type="ECO:0000313" key="3">
    <source>
        <dbReference type="Proteomes" id="UP000287651"/>
    </source>
</evidence>
<dbReference type="EMBL" id="AMZH03000088">
    <property type="protein sequence ID" value="RRT85611.1"/>
    <property type="molecule type" value="Genomic_DNA"/>
</dbReference>
<protein>
    <submittedName>
        <fullName evidence="2">Uncharacterized protein</fullName>
    </submittedName>
</protein>
<dbReference type="Proteomes" id="UP000287651">
    <property type="component" value="Unassembled WGS sequence"/>
</dbReference>
<accession>A0A427BAU8</accession>
<evidence type="ECO:0000256" key="1">
    <source>
        <dbReference type="SAM" id="MobiDB-lite"/>
    </source>
</evidence>
<dbReference type="PANTHER" id="PTHR46655:SF1">
    <property type="entry name" value="HISTONE-LYSINE N-METHYLTRANSFERASE ATXR3"/>
    <property type="match status" value="1"/>
</dbReference>
<organism evidence="2 3">
    <name type="scientific">Ensete ventricosum</name>
    <name type="common">Abyssinian banana</name>
    <name type="synonym">Musa ensete</name>
    <dbReference type="NCBI Taxonomy" id="4639"/>
    <lineage>
        <taxon>Eukaryota</taxon>
        <taxon>Viridiplantae</taxon>
        <taxon>Streptophyta</taxon>
        <taxon>Embryophyta</taxon>
        <taxon>Tracheophyta</taxon>
        <taxon>Spermatophyta</taxon>
        <taxon>Magnoliopsida</taxon>
        <taxon>Liliopsida</taxon>
        <taxon>Zingiberales</taxon>
        <taxon>Musaceae</taxon>
        <taxon>Ensete</taxon>
    </lineage>
</organism>
<feature type="region of interest" description="Disordered" evidence="1">
    <location>
        <begin position="62"/>
        <end position="123"/>
    </location>
</feature>
<dbReference type="PANTHER" id="PTHR46655">
    <property type="entry name" value="HISTONE-LYSINE N-METHYLTRANSFERASE ATXR3"/>
    <property type="match status" value="1"/>
</dbReference>
<comment type="caution">
    <text evidence="2">The sequence shown here is derived from an EMBL/GenBank/DDBJ whole genome shotgun (WGS) entry which is preliminary data.</text>
</comment>
<reference evidence="2 3" key="1">
    <citation type="journal article" date="2014" name="Agronomy (Basel)">
        <title>A Draft Genome Sequence for Ensete ventricosum, the Drought-Tolerant Tree Against Hunger.</title>
        <authorList>
            <person name="Harrison J."/>
            <person name="Moore K.A."/>
            <person name="Paszkiewicz K."/>
            <person name="Jones T."/>
            <person name="Grant M."/>
            <person name="Ambacheew D."/>
            <person name="Muzemil S."/>
            <person name="Studholme D.J."/>
        </authorList>
    </citation>
    <scope>NUCLEOTIDE SEQUENCE [LARGE SCALE GENOMIC DNA]</scope>
</reference>
<name>A0A427BAU8_ENSVE</name>
<feature type="compositionally biased region" description="Basic and acidic residues" evidence="1">
    <location>
        <begin position="110"/>
        <end position="120"/>
    </location>
</feature>
<proteinExistence type="predicted"/>
<feature type="compositionally biased region" description="Acidic residues" evidence="1">
    <location>
        <begin position="70"/>
        <end position="87"/>
    </location>
</feature>